<dbReference type="Proteomes" id="UP001301958">
    <property type="component" value="Unassembled WGS sequence"/>
</dbReference>
<feature type="compositionally biased region" description="Basic residues" evidence="1">
    <location>
        <begin position="341"/>
        <end position="350"/>
    </location>
</feature>
<sequence>MSHKCQSKGCHNDVLYKTLDPGFDNNRHSRSTLSPSGRGSPPGSYPRYASPRAQVSSYCEVHTCSHFLKNESCPHKKPPHDSVCAQHARCPIGDCMQARAQYLDPNFDPMTSASPVYARYDVCPDHKCNVRQCPRRREPETPFCVNHGCQAEGCQKRRQGDRDACEDHQCKARSCRAITEGDYPYCAQHIKCAIPGCGGVKHFAPKTQEYLESCTKHITCAVQRCKDIKRERSVFCDGHTCNERDCTKSSTMSRPYCDEHRCTETSCPNPRPWAPNPKLRGRFCPLHTCRAEQCQEFVDSFAIFCQIHGCSKPKCHQETIVEDLCLDHLKHHYTTLGRRRATLKSQQHKPKQLDQVTPPPSNKLDESDSDSDGSELSHPVTDTSAGQRGRTSLRPGSTVLKPIPLATQRQVREEISDVSEDEDGEDARPRDLPGPGNPPSPSPLGSGQQGSGQRMSPVRKGSIEKPGYFARSSTGTLSGVSNGNEAAVRRVGSVRQQGGAPQPPPPPPPGSKEWADGP</sequence>
<feature type="compositionally biased region" description="Polar residues" evidence="1">
    <location>
        <begin position="471"/>
        <end position="484"/>
    </location>
</feature>
<evidence type="ECO:0000313" key="2">
    <source>
        <dbReference type="EMBL" id="KAK4223186.1"/>
    </source>
</evidence>
<organism evidence="2 3">
    <name type="scientific">Podospora fimiseda</name>
    <dbReference type="NCBI Taxonomy" id="252190"/>
    <lineage>
        <taxon>Eukaryota</taxon>
        <taxon>Fungi</taxon>
        <taxon>Dikarya</taxon>
        <taxon>Ascomycota</taxon>
        <taxon>Pezizomycotina</taxon>
        <taxon>Sordariomycetes</taxon>
        <taxon>Sordariomycetidae</taxon>
        <taxon>Sordariales</taxon>
        <taxon>Podosporaceae</taxon>
        <taxon>Podospora</taxon>
    </lineage>
</organism>
<evidence type="ECO:0000256" key="1">
    <source>
        <dbReference type="SAM" id="MobiDB-lite"/>
    </source>
</evidence>
<dbReference type="AlphaFoldDB" id="A0AAN7GNH6"/>
<proteinExistence type="predicted"/>
<feature type="region of interest" description="Disordered" evidence="1">
    <location>
        <begin position="21"/>
        <end position="47"/>
    </location>
</feature>
<protein>
    <submittedName>
        <fullName evidence="2">Uncharacterized protein</fullName>
    </submittedName>
</protein>
<feature type="region of interest" description="Disordered" evidence="1">
    <location>
        <begin position="341"/>
        <end position="518"/>
    </location>
</feature>
<evidence type="ECO:0000313" key="3">
    <source>
        <dbReference type="Proteomes" id="UP001301958"/>
    </source>
</evidence>
<feature type="compositionally biased region" description="Acidic residues" evidence="1">
    <location>
        <begin position="416"/>
        <end position="425"/>
    </location>
</feature>
<comment type="caution">
    <text evidence="2">The sequence shown here is derived from an EMBL/GenBank/DDBJ whole genome shotgun (WGS) entry which is preliminary data.</text>
</comment>
<feature type="compositionally biased region" description="Low complexity" evidence="1">
    <location>
        <begin position="31"/>
        <end position="47"/>
    </location>
</feature>
<accession>A0AAN7GNH6</accession>
<reference evidence="2" key="2">
    <citation type="submission" date="2023-05" db="EMBL/GenBank/DDBJ databases">
        <authorList>
            <consortium name="Lawrence Berkeley National Laboratory"/>
            <person name="Steindorff A."/>
            <person name="Hensen N."/>
            <person name="Bonometti L."/>
            <person name="Westerberg I."/>
            <person name="Brannstrom I.O."/>
            <person name="Guillou S."/>
            <person name="Cros-Aarteil S."/>
            <person name="Calhoun S."/>
            <person name="Haridas S."/>
            <person name="Kuo A."/>
            <person name="Mondo S."/>
            <person name="Pangilinan J."/>
            <person name="Riley R."/>
            <person name="Labutti K."/>
            <person name="Andreopoulos B."/>
            <person name="Lipzen A."/>
            <person name="Chen C."/>
            <person name="Yanf M."/>
            <person name="Daum C."/>
            <person name="Ng V."/>
            <person name="Clum A."/>
            <person name="Ohm R."/>
            <person name="Martin F."/>
            <person name="Silar P."/>
            <person name="Natvig D."/>
            <person name="Lalanne C."/>
            <person name="Gautier V."/>
            <person name="Ament-Velasquez S.L."/>
            <person name="Kruys A."/>
            <person name="Hutchinson M.I."/>
            <person name="Powell A.J."/>
            <person name="Barry K."/>
            <person name="Miller A.N."/>
            <person name="Grigoriev I.V."/>
            <person name="Debuchy R."/>
            <person name="Gladieux P."/>
            <person name="Thoren M.H."/>
            <person name="Johannesson H."/>
        </authorList>
    </citation>
    <scope>NUCLEOTIDE SEQUENCE</scope>
    <source>
        <strain evidence="2">CBS 990.96</strain>
    </source>
</reference>
<feature type="compositionally biased region" description="Pro residues" evidence="1">
    <location>
        <begin position="501"/>
        <end position="510"/>
    </location>
</feature>
<name>A0AAN7GNH6_9PEZI</name>
<keyword evidence="3" id="KW-1185">Reference proteome</keyword>
<gene>
    <name evidence="2" type="ORF">QBC38DRAFT_488200</name>
</gene>
<reference evidence="2" key="1">
    <citation type="journal article" date="2023" name="Mol. Phylogenet. Evol.">
        <title>Genome-scale phylogeny and comparative genomics of the fungal order Sordariales.</title>
        <authorList>
            <person name="Hensen N."/>
            <person name="Bonometti L."/>
            <person name="Westerberg I."/>
            <person name="Brannstrom I.O."/>
            <person name="Guillou S."/>
            <person name="Cros-Aarteil S."/>
            <person name="Calhoun S."/>
            <person name="Haridas S."/>
            <person name="Kuo A."/>
            <person name="Mondo S."/>
            <person name="Pangilinan J."/>
            <person name="Riley R."/>
            <person name="LaButti K."/>
            <person name="Andreopoulos B."/>
            <person name="Lipzen A."/>
            <person name="Chen C."/>
            <person name="Yan M."/>
            <person name="Daum C."/>
            <person name="Ng V."/>
            <person name="Clum A."/>
            <person name="Steindorff A."/>
            <person name="Ohm R.A."/>
            <person name="Martin F."/>
            <person name="Silar P."/>
            <person name="Natvig D.O."/>
            <person name="Lalanne C."/>
            <person name="Gautier V."/>
            <person name="Ament-Velasquez S.L."/>
            <person name="Kruys A."/>
            <person name="Hutchinson M.I."/>
            <person name="Powell A.J."/>
            <person name="Barry K."/>
            <person name="Miller A.N."/>
            <person name="Grigoriev I.V."/>
            <person name="Debuchy R."/>
            <person name="Gladieux P."/>
            <person name="Hiltunen Thoren M."/>
            <person name="Johannesson H."/>
        </authorList>
    </citation>
    <scope>NUCLEOTIDE SEQUENCE</scope>
    <source>
        <strain evidence="2">CBS 990.96</strain>
    </source>
</reference>
<dbReference type="EMBL" id="MU865436">
    <property type="protein sequence ID" value="KAK4223186.1"/>
    <property type="molecule type" value="Genomic_DNA"/>
</dbReference>
<feature type="compositionally biased region" description="Polar residues" evidence="1">
    <location>
        <begin position="380"/>
        <end position="390"/>
    </location>
</feature>